<reference evidence="1" key="1">
    <citation type="journal article" date="2020" name="mSystems">
        <title>Genome- and Community-Level Interaction Insights into Carbon Utilization and Element Cycling Functions of Hydrothermarchaeota in Hydrothermal Sediment.</title>
        <authorList>
            <person name="Zhou Z."/>
            <person name="Liu Y."/>
            <person name="Xu W."/>
            <person name="Pan J."/>
            <person name="Luo Z.H."/>
            <person name="Li M."/>
        </authorList>
    </citation>
    <scope>NUCLEOTIDE SEQUENCE [LARGE SCALE GENOMIC DNA]</scope>
    <source>
        <strain evidence="2">SpSt-1073</strain>
        <strain evidence="1">SpSt-613</strain>
    </source>
</reference>
<dbReference type="EMBL" id="DTAD01000026">
    <property type="protein sequence ID" value="HGN90037.1"/>
    <property type="molecule type" value="Genomic_DNA"/>
</dbReference>
<protein>
    <submittedName>
        <fullName evidence="1">Uncharacterized protein</fullName>
    </submittedName>
</protein>
<comment type="caution">
    <text evidence="1">The sequence shown here is derived from an EMBL/GenBank/DDBJ whole genome shotgun (WGS) entry which is preliminary data.</text>
</comment>
<name>A0A7C4E1G9_CALS0</name>
<organism evidence="1">
    <name type="scientific">Caldiarchaeum subterraneum</name>
    <dbReference type="NCBI Taxonomy" id="311458"/>
    <lineage>
        <taxon>Archaea</taxon>
        <taxon>Nitrososphaerota</taxon>
        <taxon>Candidatus Caldarchaeales</taxon>
        <taxon>Candidatus Caldarchaeaceae</taxon>
        <taxon>Candidatus Caldarchaeum</taxon>
    </lineage>
</organism>
<dbReference type="EMBL" id="DRXG01000054">
    <property type="protein sequence ID" value="HHN52189.1"/>
    <property type="molecule type" value="Genomic_DNA"/>
</dbReference>
<dbReference type="AlphaFoldDB" id="A0A7C4E1G9"/>
<sequence>MSKQPSAAGRWVKGYVSGLVARAVSDGVVYFFTLSTLEGEDVVFRMRQPPDWMYTGTPVEGFLVKADDLYQIQDLAQANELAQPRVVEVDRCDVSYIGAGPAKKPVVTGSAGRMVISAPAITMGVARKAEKIGYSRCVLHVADLATGARIVAVQTPQEYRRDISMKKMITMLSRGE</sequence>
<evidence type="ECO:0000313" key="2">
    <source>
        <dbReference type="EMBL" id="HHN52189.1"/>
    </source>
</evidence>
<proteinExistence type="predicted"/>
<evidence type="ECO:0000313" key="1">
    <source>
        <dbReference type="EMBL" id="HGN90037.1"/>
    </source>
</evidence>
<accession>A0A7C4E1G9</accession>
<gene>
    <name evidence="2" type="ORF">ENM30_02630</name>
    <name evidence="1" type="ORF">ENT82_02775</name>
</gene>